<protein>
    <recommendedName>
        <fullName evidence="3">Phage protein</fullName>
    </recommendedName>
</protein>
<evidence type="ECO:0000313" key="1">
    <source>
        <dbReference type="EMBL" id="SJS39862.1"/>
    </source>
</evidence>
<accession>A0A9X8WQI9</accession>
<comment type="caution">
    <text evidence="1">The sequence shown here is derived from an EMBL/GenBank/DDBJ whole genome shotgun (WGS) entry which is preliminary data.</text>
</comment>
<name>A0A9X8WQI9_CLODI</name>
<dbReference type="EMBL" id="FUPS01000006">
    <property type="protein sequence ID" value="SJS39862.1"/>
    <property type="molecule type" value="Genomic_DNA"/>
</dbReference>
<organism evidence="1 2">
    <name type="scientific">Clostridioides difficile</name>
    <name type="common">Peptoclostridium difficile</name>
    <dbReference type="NCBI Taxonomy" id="1496"/>
    <lineage>
        <taxon>Bacteria</taxon>
        <taxon>Bacillati</taxon>
        <taxon>Bacillota</taxon>
        <taxon>Clostridia</taxon>
        <taxon>Peptostreptococcales</taxon>
        <taxon>Peptostreptococcaceae</taxon>
        <taxon>Clostridioides</taxon>
    </lineage>
</organism>
<sequence length="116" mass="14221">MININDLVIETLKPLKIPVSFQRYNGEEKTYITFFSYLEQNFYANDEVIGTEHYIQIDLFSKNKMSYINKEIERLLKKNNFIKRSIHEIKESDYSYHAVFRFLFLQKKRRIKKWLL</sequence>
<dbReference type="Proteomes" id="UP000189137">
    <property type="component" value="Unassembled WGS sequence"/>
</dbReference>
<evidence type="ECO:0008006" key="3">
    <source>
        <dbReference type="Google" id="ProtNLM"/>
    </source>
</evidence>
<reference evidence="1 2" key="1">
    <citation type="submission" date="2017-02" db="EMBL/GenBank/DDBJ databases">
        <authorList>
            <consortium name="Pathogen Informatics"/>
        </authorList>
    </citation>
    <scope>NUCLEOTIDE SEQUENCE [LARGE SCALE GENOMIC DNA]</scope>
    <source>
        <strain evidence="1 2">VRECD0157</strain>
    </source>
</reference>
<dbReference type="AlphaFoldDB" id="A0A9X8WQI9"/>
<dbReference type="RefSeq" id="WP_074104864.1">
    <property type="nucleotide sequence ID" value="NZ_CAAJVA010000025.1"/>
</dbReference>
<evidence type="ECO:0000313" key="2">
    <source>
        <dbReference type="Proteomes" id="UP000189137"/>
    </source>
</evidence>
<proteinExistence type="predicted"/>
<gene>
    <name evidence="1" type="ORF">SAMEA3375112_01984</name>
</gene>